<keyword evidence="3" id="KW-1185">Reference proteome</keyword>
<organism evidence="2 3">
    <name type="scientific">Achlya hypogyna</name>
    <name type="common">Oomycete</name>
    <name type="synonym">Protoachlya hypogyna</name>
    <dbReference type="NCBI Taxonomy" id="1202772"/>
    <lineage>
        <taxon>Eukaryota</taxon>
        <taxon>Sar</taxon>
        <taxon>Stramenopiles</taxon>
        <taxon>Oomycota</taxon>
        <taxon>Saprolegniomycetes</taxon>
        <taxon>Saprolegniales</taxon>
        <taxon>Achlyaceae</taxon>
        <taxon>Achlya</taxon>
    </lineage>
</organism>
<gene>
    <name evidence="2" type="ORF">ACHHYP_00489</name>
</gene>
<sequence length="212" mass="24184">MSLYVSAVLLFYVPPFIEYNNNTNVALSNKREKLDGLRVDIYDSFYMRVVGSIVLGLLANLLLVTLLDHVWNFRYWQLLRRHSLARQAIYNSSSIVCDYLDGIEHEGAGAVLVCRARRLSTLQWFFMSHLTCFGLPEKELRNRQHRPDTTVHSKGGHEEDAAAREALDDGRDAYLVVQDGDRNVHLLDGQLSDVTSLVYNIKILKNTSVTIK</sequence>
<accession>A0A1V9ZAN6</accession>
<protein>
    <submittedName>
        <fullName evidence="2">Uncharacterized protein</fullName>
    </submittedName>
</protein>
<dbReference type="AlphaFoldDB" id="A0A1V9ZAN6"/>
<name>A0A1V9ZAN6_ACHHY</name>
<keyword evidence="1" id="KW-0812">Transmembrane</keyword>
<dbReference type="Proteomes" id="UP000243579">
    <property type="component" value="Unassembled WGS sequence"/>
</dbReference>
<keyword evidence="1" id="KW-0472">Membrane</keyword>
<feature type="transmembrane region" description="Helical" evidence="1">
    <location>
        <begin position="45"/>
        <end position="71"/>
    </location>
</feature>
<reference evidence="2 3" key="1">
    <citation type="journal article" date="2014" name="Genome Biol. Evol.">
        <title>The secreted proteins of Achlya hypogyna and Thraustotheca clavata identify the ancestral oomycete secretome and reveal gene acquisitions by horizontal gene transfer.</title>
        <authorList>
            <person name="Misner I."/>
            <person name="Blouin N."/>
            <person name="Leonard G."/>
            <person name="Richards T.A."/>
            <person name="Lane C.E."/>
        </authorList>
    </citation>
    <scope>NUCLEOTIDE SEQUENCE [LARGE SCALE GENOMIC DNA]</scope>
    <source>
        <strain evidence="2 3">ATCC 48635</strain>
    </source>
</reference>
<dbReference type="EMBL" id="JNBR01000338">
    <property type="protein sequence ID" value="OQR95039.1"/>
    <property type="molecule type" value="Genomic_DNA"/>
</dbReference>
<proteinExistence type="predicted"/>
<evidence type="ECO:0000256" key="1">
    <source>
        <dbReference type="SAM" id="Phobius"/>
    </source>
</evidence>
<comment type="caution">
    <text evidence="2">The sequence shown here is derived from an EMBL/GenBank/DDBJ whole genome shotgun (WGS) entry which is preliminary data.</text>
</comment>
<evidence type="ECO:0000313" key="2">
    <source>
        <dbReference type="EMBL" id="OQR95039.1"/>
    </source>
</evidence>
<keyword evidence="1" id="KW-1133">Transmembrane helix</keyword>
<dbReference type="OrthoDB" id="76732at2759"/>
<evidence type="ECO:0000313" key="3">
    <source>
        <dbReference type="Proteomes" id="UP000243579"/>
    </source>
</evidence>